<sequence length="868" mass="96953">MEAAGLINSFPCLVIRGICDYADSHKNKAWQAYAAATAAAYAKEVLSVIPAAEVSNTDTVDGINHGQNAPARKCTKLAGNRHWIVPRPVNNLFTGRAELLDRMWDAFHSNETSGAAEQKRFVVTGLGGQGKSEVCLQLANRMREDSFWGVFWVDVDSASAARSGFITIAKALGISAEDIGDSLRALANTRESWLLILDNADDPNFDYQAYLPSGTHGTVIITSRVSGCSRYSTVGLEALDGLDLEHSTQLLLKAADIPEQSWPSCDRQAKGVVRLLGSHTLALIQAGAYIAKGHGRLDQYPEVYQQQRSRLLMYRPTQARSRYCDVYATFEASADVLKHSKTEAAQDALDLLVILSTLHSGTFPLQIFEDAWKRSSGILCEDPSGADELGALSRWHCSQLPDFMTVEAKKWDNYRLTEATSLLVSLSLVTEHRSKDFIGLSMHPLTHAWAKDRQDGEQQQQAWLSTGFVLALSLNDKSHTWRLYERELQPHLQSYLELRTRTAFSFGSKEMILSILLACGWILLDMRDDSRLAALLEDLYCGSGITLSNLSSYHVQIYELAAVNLSQFSDPKQAVKLLEHVVKTRETTLPETHPNRLASQHNLASAYQDNGRITEAIELLEHVVKIRETTLPETHPNRLSLQHSLASAYQDNGQITEAIELLEHVVKIRETTLPETHPNRLVSQHSLANAYLNNGRITDAIELLEHVVKIRETTLLETYPDRLASQHELARAYLDNGQITDAIELLEHIVKIEETTLPETYPDRLASQHELARAYLDNGQITEAIELLEHVVKIRETTLPETHSNQLASQHILASANRDNGQITEAIELLEHVVRIFKTTLAKTHPYRRQSERMLARALQARELSGLL</sequence>
<dbReference type="SMART" id="SM00028">
    <property type="entry name" value="TPR"/>
    <property type="match status" value="6"/>
</dbReference>
<gene>
    <name evidence="1" type="ORF">AOQ84DRAFT_350469</name>
</gene>
<dbReference type="InterPro" id="IPR035994">
    <property type="entry name" value="Nucleoside_phosphorylase_sf"/>
</dbReference>
<dbReference type="EMBL" id="KV751105">
    <property type="protein sequence ID" value="OCL01599.1"/>
    <property type="molecule type" value="Genomic_DNA"/>
</dbReference>
<dbReference type="OrthoDB" id="1658288at2759"/>
<dbReference type="SUPFAM" id="SSF48452">
    <property type="entry name" value="TPR-like"/>
    <property type="match status" value="2"/>
</dbReference>
<dbReference type="PANTHER" id="PTHR46082">
    <property type="entry name" value="ATP/GTP-BINDING PROTEIN-RELATED"/>
    <property type="match status" value="1"/>
</dbReference>
<evidence type="ECO:0000313" key="1">
    <source>
        <dbReference type="EMBL" id="OCL01599.1"/>
    </source>
</evidence>
<evidence type="ECO:0000313" key="2">
    <source>
        <dbReference type="Proteomes" id="UP000250140"/>
    </source>
</evidence>
<dbReference type="InterPro" id="IPR027417">
    <property type="entry name" value="P-loop_NTPase"/>
</dbReference>
<proteinExistence type="predicted"/>
<dbReference type="Pfam" id="PF13374">
    <property type="entry name" value="TPR_10"/>
    <property type="match status" value="2"/>
</dbReference>
<protein>
    <submittedName>
        <fullName evidence="1">TPR-like protein</fullName>
    </submittedName>
</protein>
<dbReference type="InterPro" id="IPR011990">
    <property type="entry name" value="TPR-like_helical_dom_sf"/>
</dbReference>
<dbReference type="Gene3D" id="3.40.50.1580">
    <property type="entry name" value="Nucleoside phosphorylase domain"/>
    <property type="match status" value="1"/>
</dbReference>
<dbReference type="Gene3D" id="3.40.50.300">
    <property type="entry name" value="P-loop containing nucleotide triphosphate hydrolases"/>
    <property type="match status" value="1"/>
</dbReference>
<dbReference type="GO" id="GO:0009116">
    <property type="term" value="P:nucleoside metabolic process"/>
    <property type="evidence" value="ECO:0007669"/>
    <property type="project" value="InterPro"/>
</dbReference>
<dbReference type="Pfam" id="PF13424">
    <property type="entry name" value="TPR_12"/>
    <property type="match status" value="2"/>
</dbReference>
<dbReference type="Gene3D" id="1.25.40.10">
    <property type="entry name" value="Tetratricopeptide repeat domain"/>
    <property type="match status" value="2"/>
</dbReference>
<dbReference type="InterPro" id="IPR019734">
    <property type="entry name" value="TPR_rpt"/>
</dbReference>
<dbReference type="PANTHER" id="PTHR46082:SF11">
    <property type="entry name" value="AAA+ ATPASE DOMAIN-CONTAINING PROTEIN-RELATED"/>
    <property type="match status" value="1"/>
</dbReference>
<name>A0A8E2EMX3_9PEZI</name>
<dbReference type="GO" id="GO:0003824">
    <property type="term" value="F:catalytic activity"/>
    <property type="evidence" value="ECO:0007669"/>
    <property type="project" value="InterPro"/>
</dbReference>
<dbReference type="AlphaFoldDB" id="A0A8E2EMX3"/>
<dbReference type="SUPFAM" id="SSF52540">
    <property type="entry name" value="P-loop containing nucleoside triphosphate hydrolases"/>
    <property type="match status" value="1"/>
</dbReference>
<dbReference type="SUPFAM" id="SSF53167">
    <property type="entry name" value="Purine and uridine phosphorylases"/>
    <property type="match status" value="1"/>
</dbReference>
<dbReference type="Proteomes" id="UP000250140">
    <property type="component" value="Unassembled WGS sequence"/>
</dbReference>
<keyword evidence="2" id="KW-1185">Reference proteome</keyword>
<organism evidence="1 2">
    <name type="scientific">Glonium stellatum</name>
    <dbReference type="NCBI Taxonomy" id="574774"/>
    <lineage>
        <taxon>Eukaryota</taxon>
        <taxon>Fungi</taxon>
        <taxon>Dikarya</taxon>
        <taxon>Ascomycota</taxon>
        <taxon>Pezizomycotina</taxon>
        <taxon>Dothideomycetes</taxon>
        <taxon>Pleosporomycetidae</taxon>
        <taxon>Gloniales</taxon>
        <taxon>Gloniaceae</taxon>
        <taxon>Glonium</taxon>
    </lineage>
</organism>
<dbReference type="InterPro" id="IPR053137">
    <property type="entry name" value="NLR-like"/>
</dbReference>
<reference evidence="1 2" key="1">
    <citation type="journal article" date="2016" name="Nat. Commun.">
        <title>Ectomycorrhizal ecology is imprinted in the genome of the dominant symbiotic fungus Cenococcum geophilum.</title>
        <authorList>
            <consortium name="DOE Joint Genome Institute"/>
            <person name="Peter M."/>
            <person name="Kohler A."/>
            <person name="Ohm R.A."/>
            <person name="Kuo A."/>
            <person name="Krutzmann J."/>
            <person name="Morin E."/>
            <person name="Arend M."/>
            <person name="Barry K.W."/>
            <person name="Binder M."/>
            <person name="Choi C."/>
            <person name="Clum A."/>
            <person name="Copeland A."/>
            <person name="Grisel N."/>
            <person name="Haridas S."/>
            <person name="Kipfer T."/>
            <person name="LaButti K."/>
            <person name="Lindquist E."/>
            <person name="Lipzen A."/>
            <person name="Maire R."/>
            <person name="Meier B."/>
            <person name="Mihaltcheva S."/>
            <person name="Molinier V."/>
            <person name="Murat C."/>
            <person name="Poggeler S."/>
            <person name="Quandt C.A."/>
            <person name="Sperisen C."/>
            <person name="Tritt A."/>
            <person name="Tisserant E."/>
            <person name="Crous P.W."/>
            <person name="Henrissat B."/>
            <person name="Nehls U."/>
            <person name="Egli S."/>
            <person name="Spatafora J.W."/>
            <person name="Grigoriev I.V."/>
            <person name="Martin F.M."/>
        </authorList>
    </citation>
    <scope>NUCLEOTIDE SEQUENCE [LARGE SCALE GENOMIC DNA]</scope>
    <source>
        <strain evidence="1 2">CBS 207.34</strain>
    </source>
</reference>
<accession>A0A8E2EMX3</accession>